<reference evidence="4" key="1">
    <citation type="submission" date="2018-11" db="EMBL/GenBank/DDBJ databases">
        <authorList>
            <person name="Grassa J C."/>
        </authorList>
    </citation>
    <scope>NUCLEOTIDE SEQUENCE [LARGE SCALE GENOMIC DNA]</scope>
</reference>
<dbReference type="CDD" id="cd01650">
    <property type="entry name" value="RT_nLTR_like"/>
    <property type="match status" value="1"/>
</dbReference>
<dbReference type="PANTHER" id="PTHR46890">
    <property type="entry name" value="NON-LTR RETROLELEMENT REVERSE TRANSCRIPTASE-LIKE PROTEIN-RELATED"/>
    <property type="match status" value="1"/>
</dbReference>
<dbReference type="GO" id="GO:0003676">
    <property type="term" value="F:nucleic acid binding"/>
    <property type="evidence" value="ECO:0007669"/>
    <property type="project" value="InterPro"/>
</dbReference>
<reference evidence="4" key="2">
    <citation type="submission" date="2021-03" db="UniProtKB">
        <authorList>
            <consortium name="EnsemblPlants"/>
        </authorList>
    </citation>
    <scope>IDENTIFICATION</scope>
</reference>
<evidence type="ECO:0000313" key="5">
    <source>
        <dbReference type="Proteomes" id="UP000596661"/>
    </source>
</evidence>
<evidence type="ECO:0000259" key="1">
    <source>
        <dbReference type="Pfam" id="PF00078"/>
    </source>
</evidence>
<dbReference type="SUPFAM" id="SSF56672">
    <property type="entry name" value="DNA/RNA polymerases"/>
    <property type="match status" value="1"/>
</dbReference>
<feature type="domain" description="RNase H type-1" evidence="2">
    <location>
        <begin position="440"/>
        <end position="561"/>
    </location>
</feature>
<dbReference type="Pfam" id="PF00078">
    <property type="entry name" value="RVT_1"/>
    <property type="match status" value="1"/>
</dbReference>
<protein>
    <recommendedName>
        <fullName evidence="6">Reverse transcriptase domain-containing protein</fullName>
    </recommendedName>
</protein>
<dbReference type="InterPro" id="IPR036397">
    <property type="entry name" value="RNaseH_sf"/>
</dbReference>
<dbReference type="OMA" id="CPICESH"/>
<sequence>MADLRPIALCNVIYKVITKVMANRMKPLMDKIVADMQSAFIPGRLITDNILVSFEILLYLKRKRKGKEGYIALKLDMSKAYDRIDWPYLEAILIKLGFDRSWTRLIMKCVSSTSYQIVHGGREMGPVTPSRGIRQGDPLSPYILILCAEGLSALINKFEKKGWIHGCKVANGAPRVSHMLFADDSYLYCKATMGETNRIQQLLQTIEMAWGDRWLPYDVNPCVTSSHPALNDIMVENLFKVDGVGWDLEIVNDLFNVRDKALICSIPIQANGEPDSFYWFLECSGDYTVKSAFNLLQKLNGSWNHVDFSGFWNNLWRLKIPPKCKNLVWRGASYCLPTMVMLITMRVAVTSLCPICESHDETILHALVTCSVAAACWAKAGVNTTITTDMDFLDWCATTFDSTSNDIQCLVAVLCWAIWKARNDKSRAVEPPVSNGVKVNVDVAVFEGSQGYGFGAVAKNEIGYLIEGVTRSYLGVVRPELVEAIGVREALSWIKAKGWQQVTLESDCLLVIQAIRSPMRMISSFGSVIQECKALLLELGNVLIYFVKRSANSVAHSFARASSFYLDRVFSLGDVPTELLPCLVAEIEV</sequence>
<organism evidence="4 5">
    <name type="scientific">Cannabis sativa</name>
    <name type="common">Hemp</name>
    <name type="synonym">Marijuana</name>
    <dbReference type="NCBI Taxonomy" id="3483"/>
    <lineage>
        <taxon>Eukaryota</taxon>
        <taxon>Viridiplantae</taxon>
        <taxon>Streptophyta</taxon>
        <taxon>Embryophyta</taxon>
        <taxon>Tracheophyta</taxon>
        <taxon>Spermatophyta</taxon>
        <taxon>Magnoliopsida</taxon>
        <taxon>eudicotyledons</taxon>
        <taxon>Gunneridae</taxon>
        <taxon>Pentapetalae</taxon>
        <taxon>rosids</taxon>
        <taxon>fabids</taxon>
        <taxon>Rosales</taxon>
        <taxon>Cannabaceae</taxon>
        <taxon>Cannabis</taxon>
    </lineage>
</organism>
<dbReference type="InterPro" id="IPR002156">
    <property type="entry name" value="RNaseH_domain"/>
</dbReference>
<dbReference type="EnsemblPlants" id="evm.model.04.919">
    <property type="protein sequence ID" value="cds.evm.model.04.919"/>
    <property type="gene ID" value="evm.TU.04.919"/>
</dbReference>
<dbReference type="InterPro" id="IPR052343">
    <property type="entry name" value="Retrotransposon-Effector_Assoc"/>
</dbReference>
<dbReference type="AlphaFoldDB" id="A0A803PJ82"/>
<keyword evidence="5" id="KW-1185">Reference proteome</keyword>
<dbReference type="SUPFAM" id="SSF53098">
    <property type="entry name" value="Ribonuclease H-like"/>
    <property type="match status" value="1"/>
</dbReference>
<accession>A0A803PJ82</accession>
<dbReference type="GO" id="GO:0004523">
    <property type="term" value="F:RNA-DNA hybrid ribonuclease activity"/>
    <property type="evidence" value="ECO:0007669"/>
    <property type="project" value="InterPro"/>
</dbReference>
<dbReference type="InterPro" id="IPR026960">
    <property type="entry name" value="RVT-Znf"/>
</dbReference>
<dbReference type="CDD" id="cd06222">
    <property type="entry name" value="RNase_H_like"/>
    <property type="match status" value="1"/>
</dbReference>
<evidence type="ECO:0000259" key="3">
    <source>
        <dbReference type="Pfam" id="PF13966"/>
    </source>
</evidence>
<dbReference type="Pfam" id="PF13456">
    <property type="entry name" value="RVT_3"/>
    <property type="match status" value="1"/>
</dbReference>
<name>A0A803PJ82_CANSA</name>
<dbReference type="EMBL" id="UZAU01000370">
    <property type="status" value="NOT_ANNOTATED_CDS"/>
    <property type="molecule type" value="Genomic_DNA"/>
</dbReference>
<feature type="domain" description="Reverse transcriptase" evidence="1">
    <location>
        <begin position="3"/>
        <end position="206"/>
    </location>
</feature>
<evidence type="ECO:0008006" key="6">
    <source>
        <dbReference type="Google" id="ProtNLM"/>
    </source>
</evidence>
<dbReference type="InterPro" id="IPR012337">
    <property type="entry name" value="RNaseH-like_sf"/>
</dbReference>
<dbReference type="Proteomes" id="UP000596661">
    <property type="component" value="Chromosome 4"/>
</dbReference>
<dbReference type="PANTHER" id="PTHR46890:SF48">
    <property type="entry name" value="RNA-DIRECTED DNA POLYMERASE"/>
    <property type="match status" value="1"/>
</dbReference>
<dbReference type="InterPro" id="IPR044730">
    <property type="entry name" value="RNase_H-like_dom_plant"/>
</dbReference>
<dbReference type="Gramene" id="evm.model.04.919">
    <property type="protein sequence ID" value="cds.evm.model.04.919"/>
    <property type="gene ID" value="evm.TU.04.919"/>
</dbReference>
<evidence type="ECO:0000259" key="2">
    <source>
        <dbReference type="Pfam" id="PF13456"/>
    </source>
</evidence>
<feature type="domain" description="Reverse transcriptase zinc-binding" evidence="3">
    <location>
        <begin position="287"/>
        <end position="377"/>
    </location>
</feature>
<dbReference type="InterPro" id="IPR000477">
    <property type="entry name" value="RT_dom"/>
</dbReference>
<proteinExistence type="predicted"/>
<dbReference type="Gene3D" id="3.30.420.10">
    <property type="entry name" value="Ribonuclease H-like superfamily/Ribonuclease H"/>
    <property type="match status" value="1"/>
</dbReference>
<dbReference type="Pfam" id="PF13966">
    <property type="entry name" value="zf-RVT"/>
    <property type="match status" value="1"/>
</dbReference>
<evidence type="ECO:0000313" key="4">
    <source>
        <dbReference type="EnsemblPlants" id="cds.evm.model.04.919"/>
    </source>
</evidence>
<dbReference type="InterPro" id="IPR043502">
    <property type="entry name" value="DNA/RNA_pol_sf"/>
</dbReference>